<name>A0A9P4TX12_9PEZI</name>
<sequence>MYLSPDLATKLQNTVKQKCKNLDDPDCLRSVGELLKSDKVNLRTRQLGVAAGVGVALEALAAWVVAFIALTEVHNKPIHMNIPADHIETIQKVSSTASLVAIATDANDKHPVTITLNLEATEFRTTPLLTTATADANDRKTGDVIFTLPKELNNRVEDWIAMHCPSRRRMTRKRAFDPTCVPQAAQGVLQNAGPDGPLKDLLIMPYKLPEFDVDNVLPKVADVVRGTNDLLVFMKEHAKDLGIVLVGTRAESLTRLVYWLVYARIVLNEVATKTDHHIPAEYVQKKKKKQDGVRCHLPDRVPFCSNCGGSLLNLPFVGGLNLPVCLGYPEHQFQYVGCPCIPNPTQLPFKRNAGVDFAQRLLWAGFFSGAKFQPPTDEFKLHVHQRMKLKESSIEWTMFDSNNKIVGGPSNNGKATGASKEVKIDVFDPTDKDKTTTRFSYGDNDGRCSIFWITEVTKAGGKKAQSINCGSGRKFYCDDLVRIGWKDWNGGGFEREFDCFVNKK</sequence>
<dbReference type="AlphaFoldDB" id="A0A9P4TX12"/>
<keyword evidence="3" id="KW-1185">Reference proteome</keyword>
<proteinExistence type="predicted"/>
<evidence type="ECO:0000313" key="3">
    <source>
        <dbReference type="Proteomes" id="UP000800235"/>
    </source>
</evidence>
<accession>A0A9P4TX12</accession>
<comment type="caution">
    <text evidence="2">The sequence shown here is derived from an EMBL/GenBank/DDBJ whole genome shotgun (WGS) entry which is preliminary data.</text>
</comment>
<dbReference type="Proteomes" id="UP000800235">
    <property type="component" value="Unassembled WGS sequence"/>
</dbReference>
<evidence type="ECO:0000256" key="1">
    <source>
        <dbReference type="SAM" id="Phobius"/>
    </source>
</evidence>
<dbReference type="EMBL" id="MU007050">
    <property type="protein sequence ID" value="KAF2429080.1"/>
    <property type="molecule type" value="Genomic_DNA"/>
</dbReference>
<dbReference type="OrthoDB" id="3687237at2759"/>
<reference evidence="2" key="1">
    <citation type="journal article" date="2020" name="Stud. Mycol.">
        <title>101 Dothideomycetes genomes: a test case for predicting lifestyles and emergence of pathogens.</title>
        <authorList>
            <person name="Haridas S."/>
            <person name="Albert R."/>
            <person name="Binder M."/>
            <person name="Bloem J."/>
            <person name="Labutti K."/>
            <person name="Salamov A."/>
            <person name="Andreopoulos B."/>
            <person name="Baker S."/>
            <person name="Barry K."/>
            <person name="Bills G."/>
            <person name="Bluhm B."/>
            <person name="Cannon C."/>
            <person name="Castanera R."/>
            <person name="Culley D."/>
            <person name="Daum C."/>
            <person name="Ezra D."/>
            <person name="Gonzalez J."/>
            <person name="Henrissat B."/>
            <person name="Kuo A."/>
            <person name="Liang C."/>
            <person name="Lipzen A."/>
            <person name="Lutzoni F."/>
            <person name="Magnuson J."/>
            <person name="Mondo S."/>
            <person name="Nolan M."/>
            <person name="Ohm R."/>
            <person name="Pangilinan J."/>
            <person name="Park H.-J."/>
            <person name="Ramirez L."/>
            <person name="Alfaro M."/>
            <person name="Sun H."/>
            <person name="Tritt A."/>
            <person name="Yoshinaga Y."/>
            <person name="Zwiers L.-H."/>
            <person name="Turgeon B."/>
            <person name="Goodwin S."/>
            <person name="Spatafora J."/>
            <person name="Crous P."/>
            <person name="Grigoriev I."/>
        </authorList>
    </citation>
    <scope>NUCLEOTIDE SEQUENCE</scope>
    <source>
        <strain evidence="2">CBS 130266</strain>
    </source>
</reference>
<feature type="transmembrane region" description="Helical" evidence="1">
    <location>
        <begin position="47"/>
        <end position="70"/>
    </location>
</feature>
<gene>
    <name evidence="2" type="ORF">EJ08DRAFT_650681</name>
</gene>
<protein>
    <submittedName>
        <fullName evidence="2">Uncharacterized protein</fullName>
    </submittedName>
</protein>
<keyword evidence="1" id="KW-0472">Membrane</keyword>
<evidence type="ECO:0000313" key="2">
    <source>
        <dbReference type="EMBL" id="KAF2429080.1"/>
    </source>
</evidence>
<keyword evidence="1" id="KW-1133">Transmembrane helix</keyword>
<organism evidence="2 3">
    <name type="scientific">Tothia fuscella</name>
    <dbReference type="NCBI Taxonomy" id="1048955"/>
    <lineage>
        <taxon>Eukaryota</taxon>
        <taxon>Fungi</taxon>
        <taxon>Dikarya</taxon>
        <taxon>Ascomycota</taxon>
        <taxon>Pezizomycotina</taxon>
        <taxon>Dothideomycetes</taxon>
        <taxon>Pleosporomycetidae</taxon>
        <taxon>Venturiales</taxon>
        <taxon>Cylindrosympodiaceae</taxon>
        <taxon>Tothia</taxon>
    </lineage>
</organism>
<keyword evidence="1" id="KW-0812">Transmembrane</keyword>